<dbReference type="EMBL" id="JBAFSM010000038">
    <property type="protein sequence ID" value="MEG3438977.1"/>
    <property type="molecule type" value="Genomic_DNA"/>
</dbReference>
<proteinExistence type="predicted"/>
<keyword evidence="3" id="KW-1185">Reference proteome</keyword>
<feature type="domain" description="Dual OB-containing" evidence="1">
    <location>
        <begin position="1"/>
        <end position="205"/>
    </location>
</feature>
<comment type="caution">
    <text evidence="2">The sequence shown here is derived from an EMBL/GenBank/DDBJ whole genome shotgun (WGS) entry which is preliminary data.</text>
</comment>
<dbReference type="Pfam" id="PF22557">
    <property type="entry name" value="DuOB"/>
    <property type="match status" value="1"/>
</dbReference>
<accession>A0AAW9QMF7</accession>
<sequence length="265" mass="31034">MKIICLANSYKRQGRCIAGIDIDSGRWIRPVSDLEDGQIPIEDERIDVEKIAILDMVDIPIDPRRKPSYEIENYRYTEHPWRVVDRAKVIDLLGYCERELLYREYGGAIPFDDLIDRSPARTLQLIEVKSLSCYRNARNRWKAKILDEDYHFSDFELSITDPIALEKLNQGKSLSSHCLICISLSKPWQATSIDDFLCYRLVAGIIELLPELEMILQEMERVGWDKERGRQYLRETFHKESRYQLSSIEARRFLGYLQNLPSGNI</sequence>
<evidence type="ECO:0000313" key="2">
    <source>
        <dbReference type="EMBL" id="MEG3438977.1"/>
    </source>
</evidence>
<reference evidence="2 3" key="1">
    <citation type="submission" date="2024-01" db="EMBL/GenBank/DDBJ databases">
        <title>Genomic insights into the taxonomy and metabolism of the cyanobacterium Pannus brasiliensis CCIBt3594.</title>
        <authorList>
            <person name="Machado M."/>
            <person name="Botero N.B."/>
            <person name="Andreote A.P.D."/>
            <person name="Feitosa A.M.T."/>
            <person name="Popin R."/>
            <person name="Sivonen K."/>
            <person name="Fiore M.F."/>
        </authorList>
    </citation>
    <scope>NUCLEOTIDE SEQUENCE [LARGE SCALE GENOMIC DNA]</scope>
    <source>
        <strain evidence="2 3">CCIBt3594</strain>
    </source>
</reference>
<dbReference type="Proteomes" id="UP001328733">
    <property type="component" value="Unassembled WGS sequence"/>
</dbReference>
<organism evidence="2 3">
    <name type="scientific">Pannus brasiliensis CCIBt3594</name>
    <dbReference type="NCBI Taxonomy" id="1427578"/>
    <lineage>
        <taxon>Bacteria</taxon>
        <taxon>Bacillati</taxon>
        <taxon>Cyanobacteriota</taxon>
        <taxon>Cyanophyceae</taxon>
        <taxon>Oscillatoriophycideae</taxon>
        <taxon>Chroococcales</taxon>
        <taxon>Microcystaceae</taxon>
        <taxon>Pannus</taxon>
    </lineage>
</organism>
<name>A0AAW9QMF7_9CHRO</name>
<dbReference type="InterPro" id="IPR054335">
    <property type="entry name" value="DuOB_dom"/>
</dbReference>
<dbReference type="RefSeq" id="WP_332866461.1">
    <property type="nucleotide sequence ID" value="NZ_JBAFSM010000038.1"/>
</dbReference>
<evidence type="ECO:0000259" key="1">
    <source>
        <dbReference type="Pfam" id="PF22557"/>
    </source>
</evidence>
<dbReference type="AlphaFoldDB" id="A0AAW9QMF7"/>
<evidence type="ECO:0000313" key="3">
    <source>
        <dbReference type="Proteomes" id="UP001328733"/>
    </source>
</evidence>
<protein>
    <recommendedName>
        <fullName evidence="1">Dual OB-containing domain-containing protein</fullName>
    </recommendedName>
</protein>
<gene>
    <name evidence="2" type="ORF">V0288_17760</name>
</gene>